<dbReference type="InterPro" id="IPR006722">
    <property type="entry name" value="Sedlin"/>
</dbReference>
<dbReference type="InterPro" id="IPR011012">
    <property type="entry name" value="Longin-like_dom_sf"/>
</dbReference>
<name>A0A3B0MWP6_THEAN</name>
<dbReference type="AlphaFoldDB" id="A0A3B0MWP6"/>
<proteinExistence type="predicted"/>
<dbReference type="EMBL" id="UIVT01000004">
    <property type="protein sequence ID" value="SVP94122.1"/>
    <property type="molecule type" value="Genomic_DNA"/>
</dbReference>
<reference evidence="2" key="1">
    <citation type="submission" date="2018-07" db="EMBL/GenBank/DDBJ databases">
        <authorList>
            <person name="Quirk P.G."/>
            <person name="Krulwich T.A."/>
        </authorList>
    </citation>
    <scope>NUCLEOTIDE SEQUENCE</scope>
    <source>
        <strain evidence="2">Anand</strain>
    </source>
</reference>
<dbReference type="GO" id="GO:0006888">
    <property type="term" value="P:endoplasmic reticulum to Golgi vesicle-mediated transport"/>
    <property type="evidence" value="ECO:0007669"/>
    <property type="project" value="InterPro"/>
</dbReference>
<dbReference type="Gene3D" id="3.30.450.70">
    <property type="match status" value="1"/>
</dbReference>
<organism evidence="2">
    <name type="scientific">Theileria annulata</name>
    <dbReference type="NCBI Taxonomy" id="5874"/>
    <lineage>
        <taxon>Eukaryota</taxon>
        <taxon>Sar</taxon>
        <taxon>Alveolata</taxon>
        <taxon>Apicomplexa</taxon>
        <taxon>Aconoidasida</taxon>
        <taxon>Piroplasmida</taxon>
        <taxon>Theileriidae</taxon>
        <taxon>Theileria</taxon>
    </lineage>
</organism>
<evidence type="ECO:0000313" key="2">
    <source>
        <dbReference type="EMBL" id="SVP94753.1"/>
    </source>
</evidence>
<dbReference type="EMBL" id="UIVS01000004">
    <property type="protein sequence ID" value="SVP94753.1"/>
    <property type="molecule type" value="Genomic_DNA"/>
</dbReference>
<sequence length="105" mass="12114">MNKIIFLSILGNNDENIFNCKFEQVDESEMQFSIFASIDIIKQLLSEQISMDYSIIDPYLGFICPTIGSNFFKIYSYITATCLKFILILNDTNLNSNTIRHVLLK</sequence>
<dbReference type="GO" id="GO:0005737">
    <property type="term" value="C:cytoplasm"/>
    <property type="evidence" value="ECO:0007669"/>
    <property type="project" value="GOC"/>
</dbReference>
<gene>
    <name evidence="1" type="ORF">TAT_000312300</name>
    <name evidence="2" type="ORF">TAV_000312200</name>
</gene>
<accession>A0A3B0MWP6</accession>
<dbReference type="Pfam" id="PF04628">
    <property type="entry name" value="Sedlin_N"/>
    <property type="match status" value="1"/>
</dbReference>
<evidence type="ECO:0000313" key="1">
    <source>
        <dbReference type="EMBL" id="SVP94122.1"/>
    </source>
</evidence>
<protein>
    <submittedName>
        <fullName evidence="2">Sedlin, N-terminal conserved region containing protein, putative</fullName>
    </submittedName>
</protein>
<dbReference type="VEuPathDB" id="PiroplasmaDB:TA07080"/>
<dbReference type="SUPFAM" id="SSF64356">
    <property type="entry name" value="SNARE-like"/>
    <property type="match status" value="1"/>
</dbReference>